<feature type="chain" id="PRO_5004135740" description="Outer membrane protein" evidence="3">
    <location>
        <begin position="26"/>
        <end position="167"/>
    </location>
</feature>
<dbReference type="GO" id="GO:0050821">
    <property type="term" value="P:protein stabilization"/>
    <property type="evidence" value="ECO:0007669"/>
    <property type="project" value="TreeGrafter"/>
</dbReference>
<dbReference type="GO" id="GO:0051082">
    <property type="term" value="F:unfolded protein binding"/>
    <property type="evidence" value="ECO:0007669"/>
    <property type="project" value="InterPro"/>
</dbReference>
<evidence type="ECO:0000256" key="2">
    <source>
        <dbReference type="ARBA" id="ARBA00022729"/>
    </source>
</evidence>
<dbReference type="Pfam" id="PF03938">
    <property type="entry name" value="OmpH"/>
    <property type="match status" value="1"/>
</dbReference>
<dbReference type="Proteomes" id="UP000013070">
    <property type="component" value="Unassembled WGS sequence"/>
</dbReference>
<comment type="caution">
    <text evidence="4">The sequence shown here is derived from an EMBL/GenBank/DDBJ whole genome shotgun (WGS) entry which is preliminary data.</text>
</comment>
<dbReference type="PANTHER" id="PTHR35089">
    <property type="entry name" value="CHAPERONE PROTEIN SKP"/>
    <property type="match status" value="1"/>
</dbReference>
<evidence type="ECO:0008006" key="6">
    <source>
        <dbReference type="Google" id="ProtNLM"/>
    </source>
</evidence>
<dbReference type="InterPro" id="IPR024930">
    <property type="entry name" value="Skp_dom_sf"/>
</dbReference>
<evidence type="ECO:0000256" key="1">
    <source>
        <dbReference type="ARBA" id="ARBA00009091"/>
    </source>
</evidence>
<protein>
    <recommendedName>
        <fullName evidence="6">Outer membrane protein</fullName>
    </recommendedName>
</protein>
<feature type="signal peptide" evidence="3">
    <location>
        <begin position="1"/>
        <end position="25"/>
    </location>
</feature>
<keyword evidence="2 3" id="KW-0732">Signal</keyword>
<name>N8WRZ3_9GAMM</name>
<dbReference type="SUPFAM" id="SSF111384">
    <property type="entry name" value="OmpH-like"/>
    <property type="match status" value="1"/>
</dbReference>
<dbReference type="eggNOG" id="COG2825">
    <property type="taxonomic scope" value="Bacteria"/>
</dbReference>
<dbReference type="PATRIC" id="fig|1217710.3.peg.3238"/>
<sequence>MGKNMKKMMMAMGIALAGLTSLSHADDYGIVDLEKVVQNSIYLKQQNATLENDIKPQTAQIAQLQKDLAAIKQKGQAAKTPAEHEKIAKEFEGKATQLAGVQQQVQATVQTRMQSVNKAFEGNLKRAAEQLRQENKLDVVLNKNSVLAYDAKYDLTDKMIQKVNAIK</sequence>
<dbReference type="InterPro" id="IPR005632">
    <property type="entry name" value="Chaperone_Skp"/>
</dbReference>
<dbReference type="GO" id="GO:0005829">
    <property type="term" value="C:cytosol"/>
    <property type="evidence" value="ECO:0007669"/>
    <property type="project" value="TreeGrafter"/>
</dbReference>
<comment type="similarity">
    <text evidence="1">Belongs to the Skp family.</text>
</comment>
<evidence type="ECO:0000313" key="5">
    <source>
        <dbReference type="Proteomes" id="UP000013070"/>
    </source>
</evidence>
<keyword evidence="5" id="KW-1185">Reference proteome</keyword>
<dbReference type="SMART" id="SM00935">
    <property type="entry name" value="OmpH"/>
    <property type="match status" value="1"/>
</dbReference>
<evidence type="ECO:0000256" key="3">
    <source>
        <dbReference type="SAM" id="SignalP"/>
    </source>
</evidence>
<proteinExistence type="inferred from homology"/>
<organism evidence="4 5">
    <name type="scientific">Acinetobacter variabilis</name>
    <dbReference type="NCBI Taxonomy" id="70346"/>
    <lineage>
        <taxon>Bacteria</taxon>
        <taxon>Pseudomonadati</taxon>
        <taxon>Pseudomonadota</taxon>
        <taxon>Gammaproteobacteria</taxon>
        <taxon>Moraxellales</taxon>
        <taxon>Moraxellaceae</taxon>
        <taxon>Acinetobacter</taxon>
    </lineage>
</organism>
<dbReference type="PANTHER" id="PTHR35089:SF1">
    <property type="entry name" value="CHAPERONE PROTEIN SKP"/>
    <property type="match status" value="1"/>
</dbReference>
<accession>N8WRZ3</accession>
<dbReference type="Gene3D" id="3.30.910.20">
    <property type="entry name" value="Skp domain"/>
    <property type="match status" value="1"/>
</dbReference>
<gene>
    <name evidence="4" type="ORF">F969_03367</name>
</gene>
<dbReference type="EMBL" id="APPE01000082">
    <property type="protein sequence ID" value="ENU97649.1"/>
    <property type="molecule type" value="Genomic_DNA"/>
</dbReference>
<dbReference type="HOGENOM" id="CLU_101388_4_1_6"/>
<dbReference type="AlphaFoldDB" id="N8WRZ3"/>
<reference evidence="4 5" key="1">
    <citation type="submission" date="2013-02" db="EMBL/GenBank/DDBJ databases">
        <title>The Genome Sequence of Acinetobacter sp. NIPH 899.</title>
        <authorList>
            <consortium name="The Broad Institute Genome Sequencing Platform"/>
            <consortium name="The Broad Institute Genome Sequencing Center for Infectious Disease"/>
            <person name="Cerqueira G."/>
            <person name="Feldgarden M."/>
            <person name="Courvalin P."/>
            <person name="Perichon B."/>
            <person name="Grillot-Courvalin C."/>
            <person name="Clermont D."/>
            <person name="Rocha E."/>
            <person name="Yoon E.-J."/>
            <person name="Nemec A."/>
            <person name="Walker B."/>
            <person name="Young S.K."/>
            <person name="Zeng Q."/>
            <person name="Gargeya S."/>
            <person name="Fitzgerald M."/>
            <person name="Haas B."/>
            <person name="Abouelleil A."/>
            <person name="Alvarado L."/>
            <person name="Arachchi H.M."/>
            <person name="Berlin A.M."/>
            <person name="Chapman S.B."/>
            <person name="Dewar J."/>
            <person name="Goldberg J."/>
            <person name="Griggs A."/>
            <person name="Gujja S."/>
            <person name="Hansen M."/>
            <person name="Howarth C."/>
            <person name="Imamovic A."/>
            <person name="Larimer J."/>
            <person name="McCowan C."/>
            <person name="Murphy C."/>
            <person name="Neiman D."/>
            <person name="Pearson M."/>
            <person name="Priest M."/>
            <person name="Roberts A."/>
            <person name="Saif S."/>
            <person name="Shea T."/>
            <person name="Sisk P."/>
            <person name="Sykes S."/>
            <person name="Wortman J."/>
            <person name="Nusbaum C."/>
            <person name="Birren B."/>
        </authorList>
    </citation>
    <scope>NUCLEOTIDE SEQUENCE [LARGE SCALE GENOMIC DNA]</scope>
    <source>
        <strain evidence="4 5">NIPH 899</strain>
    </source>
</reference>
<evidence type="ECO:0000313" key="4">
    <source>
        <dbReference type="EMBL" id="ENU97649.1"/>
    </source>
</evidence>